<name>A0A0A9A8S0_ARUDO</name>
<proteinExistence type="predicted"/>
<reference evidence="1" key="2">
    <citation type="journal article" date="2015" name="Data Brief">
        <title>Shoot transcriptome of the giant reed, Arundo donax.</title>
        <authorList>
            <person name="Barrero R.A."/>
            <person name="Guerrero F.D."/>
            <person name="Moolhuijzen P."/>
            <person name="Goolsby J.A."/>
            <person name="Tidwell J."/>
            <person name="Bellgard S.E."/>
            <person name="Bellgard M.I."/>
        </authorList>
    </citation>
    <scope>NUCLEOTIDE SEQUENCE</scope>
    <source>
        <tissue evidence="1">Shoot tissue taken approximately 20 cm above the soil surface</tissue>
    </source>
</reference>
<dbReference type="EMBL" id="GBRH01252500">
    <property type="protein sequence ID" value="JAD45395.1"/>
    <property type="molecule type" value="Transcribed_RNA"/>
</dbReference>
<protein>
    <submittedName>
        <fullName evidence="1">Uncharacterized protein</fullName>
    </submittedName>
</protein>
<dbReference type="AlphaFoldDB" id="A0A0A9A8S0"/>
<sequence length="23" mass="2922">MIFFHFYRALEEVKERMLDSKTM</sequence>
<evidence type="ECO:0000313" key="1">
    <source>
        <dbReference type="EMBL" id="JAD45395.1"/>
    </source>
</evidence>
<accession>A0A0A9A8S0</accession>
<organism evidence="1">
    <name type="scientific">Arundo donax</name>
    <name type="common">Giant reed</name>
    <name type="synonym">Donax arundinaceus</name>
    <dbReference type="NCBI Taxonomy" id="35708"/>
    <lineage>
        <taxon>Eukaryota</taxon>
        <taxon>Viridiplantae</taxon>
        <taxon>Streptophyta</taxon>
        <taxon>Embryophyta</taxon>
        <taxon>Tracheophyta</taxon>
        <taxon>Spermatophyta</taxon>
        <taxon>Magnoliopsida</taxon>
        <taxon>Liliopsida</taxon>
        <taxon>Poales</taxon>
        <taxon>Poaceae</taxon>
        <taxon>PACMAD clade</taxon>
        <taxon>Arundinoideae</taxon>
        <taxon>Arundineae</taxon>
        <taxon>Arundo</taxon>
    </lineage>
</organism>
<reference evidence="1" key="1">
    <citation type="submission" date="2014-09" db="EMBL/GenBank/DDBJ databases">
        <authorList>
            <person name="Magalhaes I.L.F."/>
            <person name="Oliveira U."/>
            <person name="Santos F.R."/>
            <person name="Vidigal T.H.D.A."/>
            <person name="Brescovit A.D."/>
            <person name="Santos A.J."/>
        </authorList>
    </citation>
    <scope>NUCLEOTIDE SEQUENCE</scope>
    <source>
        <tissue evidence="1">Shoot tissue taken approximately 20 cm above the soil surface</tissue>
    </source>
</reference>